<dbReference type="Pfam" id="PF03105">
    <property type="entry name" value="SPX"/>
    <property type="match status" value="1"/>
</dbReference>
<dbReference type="InterPro" id="IPR057506">
    <property type="entry name" value="C2_GPCPD1"/>
</dbReference>
<dbReference type="Gene3D" id="1.25.40.20">
    <property type="entry name" value="Ankyrin repeat-containing domain"/>
    <property type="match status" value="1"/>
</dbReference>
<reference evidence="7 8" key="1">
    <citation type="submission" date="2019-09" db="EMBL/GenBank/DDBJ databases">
        <authorList>
            <person name="Brejova B."/>
        </authorList>
    </citation>
    <scope>NUCLEOTIDE SEQUENCE [LARGE SCALE GENOMIC DNA]</scope>
</reference>
<dbReference type="InterPro" id="IPR017946">
    <property type="entry name" value="PLC-like_Pdiesterase_TIM-brl"/>
</dbReference>
<dbReference type="PROSITE" id="PS50088">
    <property type="entry name" value="ANK_REPEAT"/>
    <property type="match status" value="4"/>
</dbReference>
<gene>
    <name evidence="7" type="ORF">SAPINGB_P005417</name>
</gene>
<dbReference type="InterPro" id="IPR004331">
    <property type="entry name" value="SPX_dom"/>
</dbReference>
<feature type="region of interest" description="Disordered" evidence="4">
    <location>
        <begin position="1227"/>
        <end position="1286"/>
    </location>
</feature>
<feature type="compositionally biased region" description="Low complexity" evidence="4">
    <location>
        <begin position="805"/>
        <end position="829"/>
    </location>
</feature>
<evidence type="ECO:0000256" key="3">
    <source>
        <dbReference type="PROSITE-ProRule" id="PRU00023"/>
    </source>
</evidence>
<feature type="repeat" description="ANK" evidence="3">
    <location>
        <begin position="360"/>
        <end position="392"/>
    </location>
</feature>
<dbReference type="PANTHER" id="PTHR24198">
    <property type="entry name" value="ANKYRIN REPEAT AND PROTEIN KINASE DOMAIN-CONTAINING PROTEIN"/>
    <property type="match status" value="1"/>
</dbReference>
<keyword evidence="2 3" id="KW-0040">ANK repeat</keyword>
<evidence type="ECO:0000256" key="2">
    <source>
        <dbReference type="ARBA" id="ARBA00023043"/>
    </source>
</evidence>
<dbReference type="PROSITE" id="PS50297">
    <property type="entry name" value="ANK_REP_REGION"/>
    <property type="match status" value="2"/>
</dbReference>
<dbReference type="GO" id="GO:0006629">
    <property type="term" value="P:lipid metabolic process"/>
    <property type="evidence" value="ECO:0007669"/>
    <property type="project" value="InterPro"/>
</dbReference>
<feature type="region of interest" description="Disordered" evidence="4">
    <location>
        <begin position="200"/>
        <end position="227"/>
    </location>
</feature>
<dbReference type="SMART" id="SM00248">
    <property type="entry name" value="ANK"/>
    <property type="match status" value="6"/>
</dbReference>
<evidence type="ECO:0000259" key="5">
    <source>
        <dbReference type="PROSITE" id="PS51382"/>
    </source>
</evidence>
<evidence type="ECO:0000313" key="8">
    <source>
        <dbReference type="Proteomes" id="UP000398389"/>
    </source>
</evidence>
<dbReference type="PROSITE" id="PS51382">
    <property type="entry name" value="SPX"/>
    <property type="match status" value="1"/>
</dbReference>
<dbReference type="EMBL" id="CABVLU010000004">
    <property type="protein sequence ID" value="VVT56930.1"/>
    <property type="molecule type" value="Genomic_DNA"/>
</dbReference>
<proteinExistence type="predicted"/>
<dbReference type="SUPFAM" id="SSF48403">
    <property type="entry name" value="Ankyrin repeat"/>
    <property type="match status" value="1"/>
</dbReference>
<dbReference type="InterPro" id="IPR036770">
    <property type="entry name" value="Ankyrin_rpt-contain_sf"/>
</dbReference>
<dbReference type="CDD" id="cd14483">
    <property type="entry name" value="SPX_PHO81_NUC-2_like"/>
    <property type="match status" value="1"/>
</dbReference>
<dbReference type="GeneID" id="43584231"/>
<protein>
    <recommendedName>
        <fullName evidence="9">SPX domain-containing protein</fullName>
    </recommendedName>
</protein>
<feature type="region of interest" description="Disordered" evidence="4">
    <location>
        <begin position="801"/>
        <end position="829"/>
    </location>
</feature>
<evidence type="ECO:0008006" key="9">
    <source>
        <dbReference type="Google" id="ProtNLM"/>
    </source>
</evidence>
<dbReference type="Pfam" id="PF25329">
    <property type="entry name" value="C2_GDE1"/>
    <property type="match status" value="1"/>
</dbReference>
<evidence type="ECO:0000313" key="7">
    <source>
        <dbReference type="EMBL" id="VVT56930.1"/>
    </source>
</evidence>
<dbReference type="Proteomes" id="UP000398389">
    <property type="component" value="Unassembled WGS sequence"/>
</dbReference>
<feature type="domain" description="SPX" evidence="5">
    <location>
        <begin position="1"/>
        <end position="158"/>
    </location>
</feature>
<dbReference type="Pfam" id="PF12796">
    <property type="entry name" value="Ank_2"/>
    <property type="match status" value="2"/>
</dbReference>
<evidence type="ECO:0000256" key="1">
    <source>
        <dbReference type="ARBA" id="ARBA00022737"/>
    </source>
</evidence>
<evidence type="ECO:0000256" key="4">
    <source>
        <dbReference type="SAM" id="MobiDB-lite"/>
    </source>
</evidence>
<dbReference type="GO" id="GO:0008081">
    <property type="term" value="F:phosphoric diester hydrolase activity"/>
    <property type="evidence" value="ECO:0007669"/>
    <property type="project" value="InterPro"/>
</dbReference>
<dbReference type="OrthoDB" id="1577640at2759"/>
<feature type="compositionally biased region" description="Basic and acidic residues" evidence="4">
    <location>
        <begin position="200"/>
        <end position="211"/>
    </location>
</feature>
<feature type="domain" description="GP-PDE" evidence="6">
    <location>
        <begin position="899"/>
        <end position="1263"/>
    </location>
</feature>
<feature type="repeat" description="ANK" evidence="3">
    <location>
        <begin position="459"/>
        <end position="491"/>
    </location>
</feature>
<evidence type="ECO:0000259" key="6">
    <source>
        <dbReference type="PROSITE" id="PS51704"/>
    </source>
</evidence>
<accession>A0A5E8C1T9</accession>
<feature type="repeat" description="ANK" evidence="3">
    <location>
        <begin position="327"/>
        <end position="359"/>
    </location>
</feature>
<dbReference type="InterPro" id="IPR002110">
    <property type="entry name" value="Ankyrin_rpt"/>
</dbReference>
<name>A0A5E8C1T9_9ASCO</name>
<dbReference type="Gene3D" id="3.20.20.190">
    <property type="entry name" value="Phosphatidylinositol (PI) phosphodiesterase"/>
    <property type="match status" value="1"/>
</dbReference>
<sequence length="1355" mass="148866">MKYGKYLAKRQLDIPEYSNYFMNYKALKKVIKSLSAPVAARSPQDVEKILQDNKASFFFRVERELEKVNAFYIQKEAELKLRLDILIQKKITAYQSGALLSSSTSSLAYITLHEGFQRFLRDLDKLEQFIELNATGFSKVLKKWDKRSKSQTKELYLSRAVEVQPVFHREELADMSDKASTSILELKAWAEGDSVFFEGKSSDDKTSEKDNVNTQKSANTTATSTTTTTSNIKVNLQNPIEQSQILTSSTDDLYYEFIKTASSTDTNSDTTKKVFAEWISRLSQLEGAKERITSIFLLAIPTKASDAALIALYDSGYVDIHAIDEINNQSVLHKAAMVGRTVIVDLALDQGVSPSSQDTYGRTPLHYACLHNNVDLIEKFIKKGANVDALDKDNFSPLLCAIISKNSQCVRLLINFGAKGDGDSEKLYIPLNFACQYGIYDATEMILNRWPNVIKPDAEGLYPIHIVARAGHHNLIPLLTKYGTNVNQVDKLNKWTALFYAASEGHALAVRELLKANAHVDILDEDGHTPLYYATWEGHVECVEELSAALAKSNGSSCDQSIPIPINNNTNNTAASSSAISIPSNTANSFSSNFMDPSSYSSSLSPNDMDIENLDMDGIPDLSLPPPILPLRRYGHNFLDKKIFVQLLFDAASSSSSKIPVIEFDKDDDTLPAGRLTISSRNNHEIIPQSIILPISENDKTRISFQVDSLENFAIDFEIYPTYGTKIVAKTAALSYIFNQQQAFNPENQHILGTRHFCTLPLFDMRLQTVGRINFAFQIVLPFSGKPLEITKFDTYWKSTSQFDQQGQGSQQQQQQQQQQQPQLPQQVLHDTSSLLNSSLPALPASNNNSHTSQVQMLLQSQRSGSPIISNTLNSIIAGGTNTPTGHSSSIYGHGAHPPAPTGPSSFSSSFHHHHGFSQTLSLVTASSLSGEFSRISVCLTRDLIPVVANFWNIYVNKVVDVPIGHLNLYQILSLSSSGVPPKDYLVETKRKLAAASSPEELHKALSKCNRIIPLKDFLQATPVEAKLDISVLYPTRAEAVYMNLGVNTFPDLNVYVDKILTVLFDHVREVRSSRNPENAPYGGTPSQTRSVIFSSAHPDVCTVLNWKQPNYPVFFHANAVKIDTGVLKSAVLKKRREDSDGDVQLGDEEETGSSNAHAFSIFSAHGLPVPETDRRCTSLKEATLFAANNNLLGLIVSADLLSLVPSLVSTIRVFGLVLVSECKDNEPATTADESSSVASVAPVAPVTNSLPVPKPVNGKPKSSSLSEMLSSKESDRNSLNDAKTTTVPTTTNILTSPLIASLISSTLDTRVTGSGTSLLNNSTTPSAQQQMAMLPGVDGFRNGNVLKFKGAIDM</sequence>
<feature type="repeat" description="ANK" evidence="3">
    <location>
        <begin position="493"/>
        <end position="525"/>
    </location>
</feature>
<dbReference type="RefSeq" id="XP_031856022.1">
    <property type="nucleotide sequence ID" value="XM_032000131.1"/>
</dbReference>
<feature type="compositionally biased region" description="Low complexity" evidence="4">
    <location>
        <begin position="1235"/>
        <end position="1247"/>
    </location>
</feature>
<feature type="compositionally biased region" description="Low complexity" evidence="4">
    <location>
        <begin position="217"/>
        <end position="227"/>
    </location>
</feature>
<dbReference type="InterPro" id="IPR030395">
    <property type="entry name" value="GP_PDE_dom"/>
</dbReference>
<keyword evidence="1" id="KW-0677">Repeat</keyword>
<dbReference type="PROSITE" id="PS51704">
    <property type="entry name" value="GP_PDE"/>
    <property type="match status" value="1"/>
</dbReference>
<organism evidence="7 8">
    <name type="scientific">Magnusiomyces paraingens</name>
    <dbReference type="NCBI Taxonomy" id="2606893"/>
    <lineage>
        <taxon>Eukaryota</taxon>
        <taxon>Fungi</taxon>
        <taxon>Dikarya</taxon>
        <taxon>Ascomycota</taxon>
        <taxon>Saccharomycotina</taxon>
        <taxon>Dipodascomycetes</taxon>
        <taxon>Dipodascales</taxon>
        <taxon>Dipodascaceae</taxon>
        <taxon>Magnusiomyces</taxon>
    </lineage>
</organism>
<dbReference type="PANTHER" id="PTHR24198:SF165">
    <property type="entry name" value="ANKYRIN REPEAT-CONTAINING PROTEIN-RELATED"/>
    <property type="match status" value="1"/>
</dbReference>
<keyword evidence="8" id="KW-1185">Reference proteome</keyword>